<dbReference type="PANTHER" id="PTHR34309:SF1">
    <property type="entry name" value="PROTEIN GLCG"/>
    <property type="match status" value="1"/>
</dbReference>
<dbReference type="InterPro" id="IPR052517">
    <property type="entry name" value="GlcG_carb_metab_protein"/>
</dbReference>
<evidence type="ECO:0000313" key="1">
    <source>
        <dbReference type="EMBL" id="QPG58011.1"/>
    </source>
</evidence>
<gene>
    <name evidence="1" type="ORF">FM038_011525</name>
</gene>
<dbReference type="SUPFAM" id="SSF143744">
    <property type="entry name" value="GlcG-like"/>
    <property type="match status" value="1"/>
</dbReference>
<organism evidence="1 2">
    <name type="scientific">Shewanella eurypsychrophilus</name>
    <dbReference type="NCBI Taxonomy" id="2593656"/>
    <lineage>
        <taxon>Bacteria</taxon>
        <taxon>Pseudomonadati</taxon>
        <taxon>Pseudomonadota</taxon>
        <taxon>Gammaproteobacteria</taxon>
        <taxon>Alteromonadales</taxon>
        <taxon>Shewanellaceae</taxon>
        <taxon>Shewanella</taxon>
    </lineage>
</organism>
<dbReference type="EMBL" id="CP045503">
    <property type="protein sequence ID" value="QPG58011.1"/>
    <property type="molecule type" value="Genomic_DNA"/>
</dbReference>
<name>A0ABX6V5U8_9GAMM</name>
<dbReference type="Pfam" id="PF03928">
    <property type="entry name" value="HbpS-like"/>
    <property type="match status" value="1"/>
</dbReference>
<dbReference type="InterPro" id="IPR038084">
    <property type="entry name" value="PduO/GlcC-like_sf"/>
</dbReference>
<reference evidence="1" key="1">
    <citation type="submission" date="2021-07" db="EMBL/GenBank/DDBJ databases">
        <title>Shewanella sp. YLB-07 whole genome sequence.</title>
        <authorList>
            <person name="Yu L."/>
        </authorList>
    </citation>
    <scope>NUCLEOTIDE SEQUENCE</scope>
    <source>
        <strain evidence="1">YLB-08</strain>
    </source>
</reference>
<dbReference type="RefSeq" id="WP_142871148.1">
    <property type="nucleotide sequence ID" value="NZ_CP045503.2"/>
</dbReference>
<evidence type="ECO:0000313" key="2">
    <source>
        <dbReference type="Proteomes" id="UP000316416"/>
    </source>
</evidence>
<dbReference type="Gene3D" id="3.30.450.150">
    <property type="entry name" value="Haem-degrading domain"/>
    <property type="match status" value="1"/>
</dbReference>
<dbReference type="Proteomes" id="UP000316416">
    <property type="component" value="Chromosome"/>
</dbReference>
<protein>
    <submittedName>
        <fullName evidence="1">Heme-binding protein</fullName>
    </submittedName>
</protein>
<keyword evidence="2" id="KW-1185">Reference proteome</keyword>
<dbReference type="InterPro" id="IPR005624">
    <property type="entry name" value="PduO/GlcC-like"/>
</dbReference>
<dbReference type="PANTHER" id="PTHR34309">
    <property type="entry name" value="SLR1406 PROTEIN"/>
    <property type="match status" value="1"/>
</dbReference>
<accession>A0ABX6V5U8</accession>
<proteinExistence type="predicted"/>
<sequence>MLIINRLNQVEAKFIIEGAVIKANKLGVPMCISVVDESGSLIAFERMDGGKIHSITLSQDKAFTAASSRKATHEVNQACIPGHENNLFGIHTALGGRMCIIGGGLPISFEGKVIGGIGVSSGTPKQDLACAQAGVDSFNRMLSQAAS</sequence>